<proteinExistence type="predicted"/>
<reference evidence="1" key="1">
    <citation type="submission" date="2014-11" db="EMBL/GenBank/DDBJ databases">
        <authorList>
            <person name="Amaro Gonzalez C."/>
        </authorList>
    </citation>
    <scope>NUCLEOTIDE SEQUENCE</scope>
</reference>
<accession>A0A0E9W1I1</accession>
<reference evidence="1" key="2">
    <citation type="journal article" date="2015" name="Fish Shellfish Immunol.">
        <title>Early steps in the European eel (Anguilla anguilla)-Vibrio vulnificus interaction in the gills: Role of the RtxA13 toxin.</title>
        <authorList>
            <person name="Callol A."/>
            <person name="Pajuelo D."/>
            <person name="Ebbesson L."/>
            <person name="Teles M."/>
            <person name="MacKenzie S."/>
            <person name="Amaro C."/>
        </authorList>
    </citation>
    <scope>NUCLEOTIDE SEQUENCE</scope>
</reference>
<evidence type="ECO:0000313" key="1">
    <source>
        <dbReference type="EMBL" id="JAH83410.1"/>
    </source>
</evidence>
<dbReference type="EMBL" id="GBXM01025167">
    <property type="protein sequence ID" value="JAH83410.1"/>
    <property type="molecule type" value="Transcribed_RNA"/>
</dbReference>
<dbReference type="AlphaFoldDB" id="A0A0E9W1I1"/>
<name>A0A0E9W1I1_ANGAN</name>
<sequence>MILELPKSIPDSFINQCLFNLKVGYVVCQIMSKYSINNIFIKRGIDLFLFC</sequence>
<organism evidence="1">
    <name type="scientific">Anguilla anguilla</name>
    <name type="common">European freshwater eel</name>
    <name type="synonym">Muraena anguilla</name>
    <dbReference type="NCBI Taxonomy" id="7936"/>
    <lineage>
        <taxon>Eukaryota</taxon>
        <taxon>Metazoa</taxon>
        <taxon>Chordata</taxon>
        <taxon>Craniata</taxon>
        <taxon>Vertebrata</taxon>
        <taxon>Euteleostomi</taxon>
        <taxon>Actinopterygii</taxon>
        <taxon>Neopterygii</taxon>
        <taxon>Teleostei</taxon>
        <taxon>Anguilliformes</taxon>
        <taxon>Anguillidae</taxon>
        <taxon>Anguilla</taxon>
    </lineage>
</organism>
<protein>
    <submittedName>
        <fullName evidence="1">Uncharacterized protein</fullName>
    </submittedName>
</protein>